<dbReference type="InterPro" id="IPR001251">
    <property type="entry name" value="CRAL-TRIO_dom"/>
</dbReference>
<name>A0A7R9UTI8_DIALT</name>
<dbReference type="EMBL" id="JAGTXO010000049">
    <property type="protein sequence ID" value="KAG8458596.1"/>
    <property type="molecule type" value="Genomic_DNA"/>
</dbReference>
<dbReference type="InterPro" id="IPR036865">
    <property type="entry name" value="CRAL-TRIO_dom_sf"/>
</dbReference>
<keyword evidence="4" id="KW-1185">Reference proteome</keyword>
<accession>A0A7R9UTI8</accession>
<reference evidence="2" key="1">
    <citation type="submission" date="2021-01" db="EMBL/GenBank/DDBJ databases">
        <authorList>
            <person name="Corre E."/>
            <person name="Pelletier E."/>
            <person name="Niang G."/>
            <person name="Scheremetjew M."/>
            <person name="Finn R."/>
            <person name="Kale V."/>
            <person name="Holt S."/>
            <person name="Cochrane G."/>
            <person name="Meng A."/>
            <person name="Brown T."/>
            <person name="Cohen L."/>
        </authorList>
    </citation>
    <scope>NUCLEOTIDE SEQUENCE</scope>
    <source>
        <strain evidence="2">RCC1537</strain>
    </source>
</reference>
<dbReference type="OMA" id="FMYAKEV"/>
<sequence>MGLPAFGTPVAELRARCAPSLDALLARTEDARDPGEHDELWVLRFVLEHADVNVAEAALRATLAWQRGEGAPIVRAAKEALAAATAGGGWNNEPIVERAPHAALIRPFMGAAQVQTIPSKGGEYLIYTIRASAIDDKALMRSVSAEQLSDFFVFAKEVNARVALQRTAATGKLVGLVTANDLTGISLFGSSQFRSALSAASKRTAALYPALLGPTVLLNLPPLLGALVKLFTPLFPKAVLDKLRFESGPLKDVADLRVLLRSAGGPERDAFLADIDACVRRR</sequence>
<dbReference type="Gene3D" id="3.40.525.10">
    <property type="entry name" value="CRAL-TRIO lipid binding domain"/>
    <property type="match status" value="1"/>
</dbReference>
<evidence type="ECO:0000313" key="4">
    <source>
        <dbReference type="Proteomes" id="UP000751190"/>
    </source>
</evidence>
<evidence type="ECO:0000259" key="1">
    <source>
        <dbReference type="PROSITE" id="PS50191"/>
    </source>
</evidence>
<evidence type="ECO:0000313" key="3">
    <source>
        <dbReference type="EMBL" id="KAG8458596.1"/>
    </source>
</evidence>
<dbReference type="EMBL" id="HBEB01015573">
    <property type="protein sequence ID" value="CAD8275656.1"/>
    <property type="molecule type" value="Transcribed_RNA"/>
</dbReference>
<dbReference type="OrthoDB" id="2015280at2759"/>
<organism evidence="2">
    <name type="scientific">Diacronema lutheri</name>
    <name type="common">Unicellular marine alga</name>
    <name type="synonym">Monochrysis lutheri</name>
    <dbReference type="NCBI Taxonomy" id="2081491"/>
    <lineage>
        <taxon>Eukaryota</taxon>
        <taxon>Haptista</taxon>
        <taxon>Haptophyta</taxon>
        <taxon>Pavlovophyceae</taxon>
        <taxon>Pavlovales</taxon>
        <taxon>Pavlovaceae</taxon>
        <taxon>Diacronema</taxon>
    </lineage>
</organism>
<reference evidence="3" key="2">
    <citation type="submission" date="2021-05" db="EMBL/GenBank/DDBJ databases">
        <title>The genome of the haptophyte Pavlova lutheri (Diacronema luteri, Pavlovales) - a model for lipid biosynthesis in eukaryotic algae.</title>
        <authorList>
            <person name="Hulatt C.J."/>
            <person name="Posewitz M.C."/>
        </authorList>
    </citation>
    <scope>NUCLEOTIDE SEQUENCE</scope>
    <source>
        <strain evidence="3">NIVA-4/92</strain>
    </source>
</reference>
<dbReference type="AlphaFoldDB" id="A0A7R9UTI8"/>
<dbReference type="PROSITE" id="PS50191">
    <property type="entry name" value="CRAL_TRIO"/>
    <property type="match status" value="1"/>
</dbReference>
<dbReference type="Pfam" id="PF00650">
    <property type="entry name" value="CRAL_TRIO"/>
    <property type="match status" value="1"/>
</dbReference>
<proteinExistence type="predicted"/>
<dbReference type="Proteomes" id="UP000751190">
    <property type="component" value="Unassembled WGS sequence"/>
</dbReference>
<evidence type="ECO:0000313" key="2">
    <source>
        <dbReference type="EMBL" id="CAD8275656.1"/>
    </source>
</evidence>
<gene>
    <name evidence="3" type="ORF">KFE25_008393</name>
    <name evidence="2" type="ORF">PLUT1463_LOCUS9972</name>
</gene>
<dbReference type="SUPFAM" id="SSF52087">
    <property type="entry name" value="CRAL/TRIO domain"/>
    <property type="match status" value="1"/>
</dbReference>
<feature type="domain" description="CRAL-TRIO" evidence="1">
    <location>
        <begin position="101"/>
        <end position="271"/>
    </location>
</feature>
<protein>
    <recommendedName>
        <fullName evidence="1">CRAL-TRIO domain-containing protein</fullName>
    </recommendedName>
</protein>